<protein>
    <recommendedName>
        <fullName evidence="3">beta-glucosidase</fullName>
        <ecNumber evidence="3">3.2.1.21</ecNumber>
    </recommendedName>
</protein>
<dbReference type="InterPro" id="IPR026891">
    <property type="entry name" value="Fn3-like"/>
</dbReference>
<dbReference type="Gene3D" id="2.60.40.10">
    <property type="entry name" value="Immunoglobulins"/>
    <property type="match status" value="1"/>
</dbReference>
<comment type="catalytic activity">
    <reaction evidence="1">
        <text>Hydrolysis of terminal, non-reducing beta-D-glucosyl residues with release of beta-D-glucose.</text>
        <dbReference type="EC" id="3.2.1.21"/>
    </reaction>
</comment>
<dbReference type="EMBL" id="BSXW01000115">
    <property type="protein sequence ID" value="GMF12349.1"/>
    <property type="molecule type" value="Genomic_DNA"/>
</dbReference>
<evidence type="ECO:0000259" key="5">
    <source>
        <dbReference type="SMART" id="SM01217"/>
    </source>
</evidence>
<dbReference type="AlphaFoldDB" id="A0A9W6WGX4"/>
<evidence type="ECO:0000256" key="2">
    <source>
        <dbReference type="ARBA" id="ARBA00005336"/>
    </source>
</evidence>
<evidence type="ECO:0000256" key="1">
    <source>
        <dbReference type="ARBA" id="ARBA00000448"/>
    </source>
</evidence>
<sequence>MQWEFGTDLSYTNFSYSNLVLSKTNITSSADTIDASVAVTNSGSKAGKETVMLFLTQPYLSVSVPEVKQLKKFSKISLNPGESRAVTFTLTADDWSVYEP</sequence>
<dbReference type="InterPro" id="IPR013783">
    <property type="entry name" value="Ig-like_fold"/>
</dbReference>
<evidence type="ECO:0000313" key="7">
    <source>
        <dbReference type="Proteomes" id="UP001165083"/>
    </source>
</evidence>
<dbReference type="Pfam" id="PF14310">
    <property type="entry name" value="Fn3-like"/>
    <property type="match status" value="1"/>
</dbReference>
<dbReference type="Proteomes" id="UP001165083">
    <property type="component" value="Unassembled WGS sequence"/>
</dbReference>
<comment type="similarity">
    <text evidence="2">Belongs to the glycosyl hydrolase 3 family.</text>
</comment>
<dbReference type="SMART" id="SM01217">
    <property type="entry name" value="Fn3_like"/>
    <property type="match status" value="1"/>
</dbReference>
<evidence type="ECO:0000256" key="4">
    <source>
        <dbReference type="ARBA" id="ARBA00022801"/>
    </source>
</evidence>
<keyword evidence="7" id="KW-1185">Reference proteome</keyword>
<keyword evidence="4" id="KW-0378">Hydrolase</keyword>
<dbReference type="PANTHER" id="PTHR42715:SF10">
    <property type="entry name" value="BETA-GLUCOSIDASE"/>
    <property type="match status" value="1"/>
</dbReference>
<dbReference type="InterPro" id="IPR050288">
    <property type="entry name" value="Cellulose_deg_GH3"/>
</dbReference>
<evidence type="ECO:0000313" key="6">
    <source>
        <dbReference type="EMBL" id="GMF12349.1"/>
    </source>
</evidence>
<name>A0A9W6WGX4_9STRA</name>
<evidence type="ECO:0000256" key="3">
    <source>
        <dbReference type="ARBA" id="ARBA00012744"/>
    </source>
</evidence>
<feature type="domain" description="Fibronectin type III-like" evidence="5">
    <location>
        <begin position="49"/>
        <end position="100"/>
    </location>
</feature>
<comment type="caution">
    <text evidence="6">The sequence shown here is derived from an EMBL/GenBank/DDBJ whole genome shotgun (WGS) entry which is preliminary data.</text>
</comment>
<proteinExistence type="inferred from homology"/>
<dbReference type="PANTHER" id="PTHR42715">
    <property type="entry name" value="BETA-GLUCOSIDASE"/>
    <property type="match status" value="1"/>
</dbReference>
<dbReference type="EC" id="3.2.1.21" evidence="3"/>
<organism evidence="6 7">
    <name type="scientific">Phytophthora lilii</name>
    <dbReference type="NCBI Taxonomy" id="2077276"/>
    <lineage>
        <taxon>Eukaryota</taxon>
        <taxon>Sar</taxon>
        <taxon>Stramenopiles</taxon>
        <taxon>Oomycota</taxon>
        <taxon>Peronosporomycetes</taxon>
        <taxon>Peronosporales</taxon>
        <taxon>Peronosporaceae</taxon>
        <taxon>Phytophthora</taxon>
    </lineage>
</organism>
<dbReference type="OrthoDB" id="110320at2759"/>
<reference evidence="6" key="1">
    <citation type="submission" date="2023-04" db="EMBL/GenBank/DDBJ databases">
        <title>Phytophthora lilii NBRC 32176.</title>
        <authorList>
            <person name="Ichikawa N."/>
            <person name="Sato H."/>
            <person name="Tonouchi N."/>
        </authorList>
    </citation>
    <scope>NUCLEOTIDE SEQUENCE</scope>
    <source>
        <strain evidence="6">NBRC 32176</strain>
    </source>
</reference>
<accession>A0A9W6WGX4</accession>
<dbReference type="GO" id="GO:0008422">
    <property type="term" value="F:beta-glucosidase activity"/>
    <property type="evidence" value="ECO:0007669"/>
    <property type="project" value="UniProtKB-EC"/>
</dbReference>
<gene>
    <name evidence="6" type="ORF">Plil01_000297200</name>
</gene>